<keyword evidence="1" id="KW-0732">Signal</keyword>
<evidence type="ECO:0000313" key="3">
    <source>
        <dbReference type="Proteomes" id="UP000824133"/>
    </source>
</evidence>
<proteinExistence type="predicted"/>
<name>A0A9D1ZAQ5_9ACTN</name>
<dbReference type="AlphaFoldDB" id="A0A9D1ZAQ5"/>
<protein>
    <submittedName>
        <fullName evidence="2">Uncharacterized protein</fullName>
    </submittedName>
</protein>
<reference evidence="2" key="2">
    <citation type="submission" date="2021-04" db="EMBL/GenBank/DDBJ databases">
        <authorList>
            <person name="Gilroy R."/>
        </authorList>
    </citation>
    <scope>NUCLEOTIDE SEQUENCE</scope>
    <source>
        <strain evidence="2">ChiHjej10B9-743</strain>
    </source>
</reference>
<sequence>MRRRAAGVALAFVASAGLALASLWVGVRPAVDPVTDGAAAEVSSRGVDGVDRALNDLGVSYQREERESARDVANEAADLLEERRGKGDCVVSRAGYLDLFGGAWGCVLQGNGWAEVCVISEGEAGTGCSVVTWRLRAEDLDRLAGD</sequence>
<accession>A0A9D1ZAQ5</accession>
<dbReference type="Proteomes" id="UP000824133">
    <property type="component" value="Unassembled WGS sequence"/>
</dbReference>
<organism evidence="2 3">
    <name type="scientific">Candidatus Olsenella excrementavium</name>
    <dbReference type="NCBI Taxonomy" id="2838709"/>
    <lineage>
        <taxon>Bacteria</taxon>
        <taxon>Bacillati</taxon>
        <taxon>Actinomycetota</taxon>
        <taxon>Coriobacteriia</taxon>
        <taxon>Coriobacteriales</taxon>
        <taxon>Atopobiaceae</taxon>
        <taxon>Olsenella</taxon>
    </lineage>
</organism>
<feature type="chain" id="PRO_5038452530" evidence="1">
    <location>
        <begin position="22"/>
        <end position="146"/>
    </location>
</feature>
<comment type="caution">
    <text evidence="2">The sequence shown here is derived from an EMBL/GenBank/DDBJ whole genome shotgun (WGS) entry which is preliminary data.</text>
</comment>
<dbReference type="EMBL" id="DXCP01000009">
    <property type="protein sequence ID" value="HIY79152.1"/>
    <property type="molecule type" value="Genomic_DNA"/>
</dbReference>
<feature type="signal peptide" evidence="1">
    <location>
        <begin position="1"/>
        <end position="21"/>
    </location>
</feature>
<evidence type="ECO:0000256" key="1">
    <source>
        <dbReference type="SAM" id="SignalP"/>
    </source>
</evidence>
<evidence type="ECO:0000313" key="2">
    <source>
        <dbReference type="EMBL" id="HIY79152.1"/>
    </source>
</evidence>
<reference evidence="2" key="1">
    <citation type="journal article" date="2021" name="PeerJ">
        <title>Extensive microbial diversity within the chicken gut microbiome revealed by metagenomics and culture.</title>
        <authorList>
            <person name="Gilroy R."/>
            <person name="Ravi A."/>
            <person name="Getino M."/>
            <person name="Pursley I."/>
            <person name="Horton D.L."/>
            <person name="Alikhan N.F."/>
            <person name="Baker D."/>
            <person name="Gharbi K."/>
            <person name="Hall N."/>
            <person name="Watson M."/>
            <person name="Adriaenssens E.M."/>
            <person name="Foster-Nyarko E."/>
            <person name="Jarju S."/>
            <person name="Secka A."/>
            <person name="Antonio M."/>
            <person name="Oren A."/>
            <person name="Chaudhuri R.R."/>
            <person name="La Ragione R."/>
            <person name="Hildebrand F."/>
            <person name="Pallen M.J."/>
        </authorList>
    </citation>
    <scope>NUCLEOTIDE SEQUENCE</scope>
    <source>
        <strain evidence="2">ChiHjej10B9-743</strain>
    </source>
</reference>
<gene>
    <name evidence="2" type="ORF">IAA42_01770</name>
</gene>